<protein>
    <submittedName>
        <fullName evidence="1">Uncharacterized protein</fullName>
    </submittedName>
</protein>
<comment type="caution">
    <text evidence="1">The sequence shown here is derived from an EMBL/GenBank/DDBJ whole genome shotgun (WGS) entry which is preliminary data.</text>
</comment>
<evidence type="ECO:0000313" key="1">
    <source>
        <dbReference type="EMBL" id="KAK1458427.1"/>
    </source>
</evidence>
<reference evidence="1 2" key="1">
    <citation type="submission" date="2016-10" db="EMBL/GenBank/DDBJ databases">
        <title>The genome sequence of Colletotrichum fioriniae PJ7.</title>
        <authorList>
            <person name="Baroncelli R."/>
        </authorList>
    </citation>
    <scope>NUCLEOTIDE SEQUENCE [LARGE SCALE GENOMIC DNA]</scope>
    <source>
        <strain evidence="1 2">Tom-12</strain>
    </source>
</reference>
<proteinExistence type="predicted"/>
<dbReference type="GeneID" id="85417404"/>
<dbReference type="EMBL" id="MLFU01000388">
    <property type="protein sequence ID" value="KAK1458427.1"/>
    <property type="molecule type" value="Genomic_DNA"/>
</dbReference>
<accession>A0ABQ9QGD7</accession>
<organism evidence="1 2">
    <name type="scientific">Colletotrichum tamarilloi</name>
    <dbReference type="NCBI Taxonomy" id="1209934"/>
    <lineage>
        <taxon>Eukaryota</taxon>
        <taxon>Fungi</taxon>
        <taxon>Dikarya</taxon>
        <taxon>Ascomycota</taxon>
        <taxon>Pezizomycotina</taxon>
        <taxon>Sordariomycetes</taxon>
        <taxon>Hypocreomycetidae</taxon>
        <taxon>Glomerellales</taxon>
        <taxon>Glomerellaceae</taxon>
        <taxon>Colletotrichum</taxon>
        <taxon>Colletotrichum acutatum species complex</taxon>
    </lineage>
</organism>
<dbReference type="RefSeq" id="XP_060372257.1">
    <property type="nucleotide sequence ID" value="XM_060533166.1"/>
</dbReference>
<sequence>MSRTRDAEDLAKFLRKNLDFAPTKHRLRHPLLYSLANRRCFGSTSFLSGRESRIAKRKTTDEKAVEGLVKTIMDELKKAKEVQSAVDLVNGLVFENHPHALCDAAAEITASTSCAAPAQHLCSMNTHEEVVDRKTISTSIDPDARFQYHAERLTAAPSHADLSLMIEGLLEHGLLTTGEAIVFVRLDWRESETLSFHLAEPSAEVEAHFKHADLRTAVAQYLTFGLIALGVPAEIQAWIFGRVLARLDITS</sequence>
<dbReference type="Proteomes" id="UP001227543">
    <property type="component" value="Unassembled WGS sequence"/>
</dbReference>
<evidence type="ECO:0000313" key="2">
    <source>
        <dbReference type="Proteomes" id="UP001227543"/>
    </source>
</evidence>
<name>A0ABQ9QGD7_9PEZI</name>
<keyword evidence="2" id="KW-1185">Reference proteome</keyword>
<gene>
    <name evidence="1" type="ORF">CTAM01_17177</name>
</gene>